<sequence>MEILFLIGRIVLGAYYLFNAFNHFRNLEMMTGYAASKGVPSPRLAVAGTGVLLLLGGLSILLGYQPTIGVLLIVIFLVPVAFMMHNFWAVQDPQMKMAEMVNFMKNIALAASALMFLAIPQPWPFSLGG</sequence>
<keyword evidence="4 5" id="KW-0472">Membrane</keyword>
<accession>I0I3D4</accession>
<evidence type="ECO:0000313" key="6">
    <source>
        <dbReference type="EMBL" id="BAL99771.1"/>
    </source>
</evidence>
<dbReference type="Pfam" id="PF07681">
    <property type="entry name" value="DoxX"/>
    <property type="match status" value="1"/>
</dbReference>
<comment type="subcellular location">
    <subcellularLocation>
        <location evidence="1">Membrane</location>
        <topology evidence="1">Multi-pass membrane protein</topology>
    </subcellularLocation>
</comment>
<dbReference type="AlphaFoldDB" id="I0I3D4"/>
<gene>
    <name evidence="6" type="ordered locus">CLDAP_17320</name>
</gene>
<organism evidence="6 7">
    <name type="scientific">Caldilinea aerophila (strain DSM 14535 / JCM 11387 / NBRC 104270 / STL-6-O1)</name>
    <dbReference type="NCBI Taxonomy" id="926550"/>
    <lineage>
        <taxon>Bacteria</taxon>
        <taxon>Bacillati</taxon>
        <taxon>Chloroflexota</taxon>
        <taxon>Caldilineae</taxon>
        <taxon>Caldilineales</taxon>
        <taxon>Caldilineaceae</taxon>
        <taxon>Caldilinea</taxon>
    </lineage>
</organism>
<feature type="transmembrane region" description="Helical" evidence="5">
    <location>
        <begin position="44"/>
        <end position="62"/>
    </location>
</feature>
<evidence type="ECO:0000256" key="5">
    <source>
        <dbReference type="SAM" id="Phobius"/>
    </source>
</evidence>
<feature type="transmembrane region" description="Helical" evidence="5">
    <location>
        <begin position="100"/>
        <end position="119"/>
    </location>
</feature>
<reference evidence="6 7" key="1">
    <citation type="submission" date="2012-02" db="EMBL/GenBank/DDBJ databases">
        <title>Complete genome sequence of Caldilinea aerophila DSM 14535 (= NBRC 102666).</title>
        <authorList>
            <person name="Oguchi A."/>
            <person name="Hosoyama A."/>
            <person name="Sekine M."/>
            <person name="Fukai R."/>
            <person name="Kato Y."/>
            <person name="Nakamura S."/>
            <person name="Hanada S."/>
            <person name="Yamazaki S."/>
            <person name="Fujita N."/>
        </authorList>
    </citation>
    <scope>NUCLEOTIDE SEQUENCE [LARGE SCALE GENOMIC DNA]</scope>
    <source>
        <strain evidence="7">DSM 14535 / JCM 11387 / NBRC 104270 / STL-6-O1</strain>
    </source>
</reference>
<dbReference type="STRING" id="926550.CLDAP_17320"/>
<dbReference type="GO" id="GO:0016020">
    <property type="term" value="C:membrane"/>
    <property type="evidence" value="ECO:0007669"/>
    <property type="project" value="UniProtKB-SubCell"/>
</dbReference>
<feature type="transmembrane region" description="Helical" evidence="5">
    <location>
        <begin position="6"/>
        <end position="24"/>
    </location>
</feature>
<feature type="transmembrane region" description="Helical" evidence="5">
    <location>
        <begin position="68"/>
        <end position="88"/>
    </location>
</feature>
<keyword evidence="7" id="KW-1185">Reference proteome</keyword>
<keyword evidence="3 5" id="KW-1133">Transmembrane helix</keyword>
<dbReference type="InterPro" id="IPR032808">
    <property type="entry name" value="DoxX"/>
</dbReference>
<dbReference type="RefSeq" id="WP_014433009.1">
    <property type="nucleotide sequence ID" value="NC_017079.1"/>
</dbReference>
<evidence type="ECO:0000313" key="7">
    <source>
        <dbReference type="Proteomes" id="UP000007880"/>
    </source>
</evidence>
<dbReference type="HOGENOM" id="CLU_058421_8_2_0"/>
<evidence type="ECO:0000256" key="2">
    <source>
        <dbReference type="ARBA" id="ARBA00022692"/>
    </source>
</evidence>
<evidence type="ECO:0008006" key="8">
    <source>
        <dbReference type="Google" id="ProtNLM"/>
    </source>
</evidence>
<dbReference type="OrthoDB" id="9792760at2"/>
<proteinExistence type="predicted"/>
<evidence type="ECO:0000256" key="1">
    <source>
        <dbReference type="ARBA" id="ARBA00004141"/>
    </source>
</evidence>
<dbReference type="KEGG" id="cap:CLDAP_17320"/>
<dbReference type="eggNOG" id="COG2259">
    <property type="taxonomic scope" value="Bacteria"/>
</dbReference>
<dbReference type="Proteomes" id="UP000007880">
    <property type="component" value="Chromosome"/>
</dbReference>
<evidence type="ECO:0000256" key="4">
    <source>
        <dbReference type="ARBA" id="ARBA00023136"/>
    </source>
</evidence>
<dbReference type="EMBL" id="AP012337">
    <property type="protein sequence ID" value="BAL99771.1"/>
    <property type="molecule type" value="Genomic_DNA"/>
</dbReference>
<protein>
    <recommendedName>
        <fullName evidence="8">DoxX family protein</fullName>
    </recommendedName>
</protein>
<name>I0I3D4_CALAS</name>
<evidence type="ECO:0000256" key="3">
    <source>
        <dbReference type="ARBA" id="ARBA00022989"/>
    </source>
</evidence>
<keyword evidence="2 5" id="KW-0812">Transmembrane</keyword>